<keyword evidence="1" id="KW-0472">Membrane</keyword>
<evidence type="ECO:0000313" key="3">
    <source>
        <dbReference type="Proteomes" id="UP001283361"/>
    </source>
</evidence>
<protein>
    <submittedName>
        <fullName evidence="2">Uncharacterized protein</fullName>
    </submittedName>
</protein>
<dbReference type="EMBL" id="JAWDGP010004263">
    <property type="protein sequence ID" value="KAK3765905.1"/>
    <property type="molecule type" value="Genomic_DNA"/>
</dbReference>
<dbReference type="Proteomes" id="UP001283361">
    <property type="component" value="Unassembled WGS sequence"/>
</dbReference>
<keyword evidence="1" id="KW-0812">Transmembrane</keyword>
<evidence type="ECO:0000256" key="1">
    <source>
        <dbReference type="SAM" id="Phobius"/>
    </source>
</evidence>
<keyword evidence="3" id="KW-1185">Reference proteome</keyword>
<comment type="caution">
    <text evidence="2">The sequence shown here is derived from an EMBL/GenBank/DDBJ whole genome shotgun (WGS) entry which is preliminary data.</text>
</comment>
<reference evidence="2" key="1">
    <citation type="journal article" date="2023" name="G3 (Bethesda)">
        <title>A reference genome for the long-term kleptoplast-retaining sea slug Elysia crispata morphotype clarki.</title>
        <authorList>
            <person name="Eastman K.E."/>
            <person name="Pendleton A.L."/>
            <person name="Shaikh M.A."/>
            <person name="Suttiyut T."/>
            <person name="Ogas R."/>
            <person name="Tomko P."/>
            <person name="Gavelis G."/>
            <person name="Widhalm J.R."/>
            <person name="Wisecaver J.H."/>
        </authorList>
    </citation>
    <scope>NUCLEOTIDE SEQUENCE</scope>
    <source>
        <strain evidence="2">ECLA1</strain>
    </source>
</reference>
<evidence type="ECO:0000313" key="2">
    <source>
        <dbReference type="EMBL" id="KAK3765905.1"/>
    </source>
</evidence>
<feature type="transmembrane region" description="Helical" evidence="1">
    <location>
        <begin position="12"/>
        <end position="32"/>
    </location>
</feature>
<gene>
    <name evidence="2" type="ORF">RRG08_002151</name>
</gene>
<sequence length="139" mass="15628">MVKRLPDTWLSITMFLNTSLFLASLCWTEFIHSGHISYFGERTCISNIEFENPTARPIDPQGESLIEPVLAVSQGLAHQTPFVLRLRFYAPDAIAFCRLLPSQRPGGGHTYTPPKRDSNPHCFYVAGQVLVWLPVLLNA</sequence>
<dbReference type="AlphaFoldDB" id="A0AAE0ZAV2"/>
<keyword evidence="1" id="KW-1133">Transmembrane helix</keyword>
<proteinExistence type="predicted"/>
<organism evidence="2 3">
    <name type="scientific">Elysia crispata</name>
    <name type="common">lettuce slug</name>
    <dbReference type="NCBI Taxonomy" id="231223"/>
    <lineage>
        <taxon>Eukaryota</taxon>
        <taxon>Metazoa</taxon>
        <taxon>Spiralia</taxon>
        <taxon>Lophotrochozoa</taxon>
        <taxon>Mollusca</taxon>
        <taxon>Gastropoda</taxon>
        <taxon>Heterobranchia</taxon>
        <taxon>Euthyneura</taxon>
        <taxon>Panpulmonata</taxon>
        <taxon>Sacoglossa</taxon>
        <taxon>Placobranchoidea</taxon>
        <taxon>Plakobranchidae</taxon>
        <taxon>Elysia</taxon>
    </lineage>
</organism>
<accession>A0AAE0ZAV2</accession>
<name>A0AAE0ZAV2_9GAST</name>